<evidence type="ECO:0000313" key="1">
    <source>
        <dbReference type="EMBL" id="MDN4599416.1"/>
    </source>
</evidence>
<sequence length="274" mass="29370">MARTADSELASLWLDALDGRPAALEERLASDSRLPGPRANLELAHRTADCAAATPDGRRRDALRLLDRWLQAGRGAEPGEPEPATEARREYLAAVAALCVGALVSVRPDDDAAALLTTATSDRRWRVRELAATGLQRVLAADPERGMRLVRLWLVSGMLPARAAVAAVAEPSLLRDRDTAQAAVRVVEQAADRLLALPSGERRAADPRVLRQALGYAVSVVAAADPAAGLPLLERLATSTDPDARWIARENLKKARLAPYADRLAVARDALSRA</sequence>
<reference evidence="1" key="1">
    <citation type="submission" date="2023-03" db="EMBL/GenBank/DDBJ databases">
        <title>MT1 and MT2 Draft Genomes of Novel Species.</title>
        <authorList>
            <person name="Venkateswaran K."/>
        </authorList>
    </citation>
    <scope>NUCLEOTIDE SEQUENCE</scope>
    <source>
        <strain evidence="1">F6_8S_P_1A</strain>
    </source>
</reference>
<accession>A0ABT8J434</accession>
<dbReference type="Proteomes" id="UP001174210">
    <property type="component" value="Unassembled WGS sequence"/>
</dbReference>
<dbReference type="EMBL" id="JAROCB010000007">
    <property type="protein sequence ID" value="MDN4599416.1"/>
    <property type="molecule type" value="Genomic_DNA"/>
</dbReference>
<comment type="caution">
    <text evidence="1">The sequence shown here is derived from an EMBL/GenBank/DDBJ whole genome shotgun (WGS) entry which is preliminary data.</text>
</comment>
<name>A0ABT8J434_9MICO</name>
<organism evidence="1 2">
    <name type="scientific">Leifsonia virtsii</name>
    <dbReference type="NCBI Taxonomy" id="3035915"/>
    <lineage>
        <taxon>Bacteria</taxon>
        <taxon>Bacillati</taxon>
        <taxon>Actinomycetota</taxon>
        <taxon>Actinomycetes</taxon>
        <taxon>Micrococcales</taxon>
        <taxon>Microbacteriaceae</taxon>
        <taxon>Leifsonia</taxon>
    </lineage>
</organism>
<proteinExistence type="predicted"/>
<protein>
    <recommendedName>
        <fullName evidence="3">HEAT repeat domain-containing protein</fullName>
    </recommendedName>
</protein>
<evidence type="ECO:0008006" key="3">
    <source>
        <dbReference type="Google" id="ProtNLM"/>
    </source>
</evidence>
<gene>
    <name evidence="1" type="ORF">P5G59_19865</name>
</gene>
<evidence type="ECO:0000313" key="2">
    <source>
        <dbReference type="Proteomes" id="UP001174210"/>
    </source>
</evidence>
<dbReference type="RefSeq" id="WP_301220758.1">
    <property type="nucleotide sequence ID" value="NZ_JAROCB010000007.1"/>
</dbReference>
<keyword evidence="2" id="KW-1185">Reference proteome</keyword>